<dbReference type="RefSeq" id="WP_338004612.1">
    <property type="nucleotide sequence ID" value="NZ_JAOPKA010000010.1"/>
</dbReference>
<organism evidence="4 5">
    <name type="scientific">Natronoglomus mannanivorans</name>
    <dbReference type="NCBI Taxonomy" id="2979990"/>
    <lineage>
        <taxon>Archaea</taxon>
        <taxon>Methanobacteriati</taxon>
        <taxon>Methanobacteriota</taxon>
        <taxon>Stenosarchaea group</taxon>
        <taxon>Halobacteria</taxon>
        <taxon>Halobacteriales</taxon>
        <taxon>Natrialbaceae</taxon>
        <taxon>Natronoglomus</taxon>
    </lineage>
</organism>
<feature type="transmembrane region" description="Helical" evidence="3">
    <location>
        <begin position="345"/>
        <end position="362"/>
    </location>
</feature>
<evidence type="ECO:0000256" key="1">
    <source>
        <dbReference type="ARBA" id="ARBA00022676"/>
    </source>
</evidence>
<keyword evidence="3" id="KW-1133">Transmembrane helix</keyword>
<keyword evidence="1 4" id="KW-0328">Glycosyltransferase</keyword>
<dbReference type="AlphaFoldDB" id="A0AAP2Z026"/>
<proteinExistence type="predicted"/>
<gene>
    <name evidence="4" type="ORF">OB960_15510</name>
</gene>
<dbReference type="EC" id="2.4.-.-" evidence="4"/>
<comment type="caution">
    <text evidence="4">The sequence shown here is derived from an EMBL/GenBank/DDBJ whole genome shotgun (WGS) entry which is preliminary data.</text>
</comment>
<dbReference type="Pfam" id="PF13641">
    <property type="entry name" value="Glyco_tranf_2_3"/>
    <property type="match status" value="1"/>
</dbReference>
<dbReference type="InterPro" id="IPR029044">
    <property type="entry name" value="Nucleotide-diphossugar_trans"/>
</dbReference>
<evidence type="ECO:0000313" key="4">
    <source>
        <dbReference type="EMBL" id="MCU4742797.1"/>
    </source>
</evidence>
<dbReference type="GO" id="GO:0016757">
    <property type="term" value="F:glycosyltransferase activity"/>
    <property type="evidence" value="ECO:0007669"/>
    <property type="project" value="UniProtKB-KW"/>
</dbReference>
<protein>
    <submittedName>
        <fullName evidence="4">Glycosyltransferase</fullName>
        <ecNumber evidence="4">2.4.-.-</ecNumber>
    </submittedName>
</protein>
<sequence>MSTLADAVVALSWLFLVYFVVANLGYYLPSNLAGFAGLLESVRKRKGKSIDQLEESPFLPGIAIVTPAYNESELILDSVSSFLDTEYPNAEVVVVNDGSTDDTLDKLRAEFDLQPTDESVPDDAPCQRVRTIYRAETVPLVVVDKVNGGIGDAQNAGIWVTDKPLVCIADADTLLNRRGLHMLVRPFLERPDETVATGGIIHALNAFEFEHGEPVAMRVPSQVVRFQVVEYFRTFYLNRIGMTRLGCLHLISGAVGLFRTDLVREINGYNRVRNQHSEDLDLTLRMHKYMKRSGEPYRIAFVPDPVAWTDFPNTIRQLGHQRRLWFEGLLQVFALHRPMIGRKRYGLVGLFALPGLLFIEGLGRLTEAVGYVVVGLAFLTGFLNIQFFTTFLLLSVGLGIFISWIGILSDVLTFKLYDQPREVLRLLVSGIFEPVGFRQVWSLLSLPAIRDYLRDDTDWAALVDDSGRFASLSHDAATGRTDGGEDDD</sequence>
<dbReference type="SUPFAM" id="SSF53448">
    <property type="entry name" value="Nucleotide-diphospho-sugar transferases"/>
    <property type="match status" value="1"/>
</dbReference>
<dbReference type="CDD" id="cd06423">
    <property type="entry name" value="CESA_like"/>
    <property type="match status" value="1"/>
</dbReference>
<dbReference type="PANTHER" id="PTHR43630:SF1">
    <property type="entry name" value="POLY-BETA-1,6-N-ACETYL-D-GLUCOSAMINE SYNTHASE"/>
    <property type="match status" value="1"/>
</dbReference>
<evidence type="ECO:0000256" key="3">
    <source>
        <dbReference type="SAM" id="Phobius"/>
    </source>
</evidence>
<keyword evidence="3" id="KW-0812">Transmembrane</keyword>
<dbReference type="Gene3D" id="3.90.550.10">
    <property type="entry name" value="Spore Coat Polysaccharide Biosynthesis Protein SpsA, Chain A"/>
    <property type="match status" value="1"/>
</dbReference>
<dbReference type="Proteomes" id="UP001321018">
    <property type="component" value="Unassembled WGS sequence"/>
</dbReference>
<accession>A0AAP2Z026</accession>
<reference evidence="4" key="1">
    <citation type="submission" date="2022-09" db="EMBL/GenBank/DDBJ databases">
        <title>Enrichment on poylsaccharides allowed isolation of novel metabolic and taxonomic groups of Haloarchaea.</title>
        <authorList>
            <person name="Sorokin D.Y."/>
            <person name="Elcheninov A.G."/>
            <person name="Khizhniak T.V."/>
            <person name="Kolganova T.V."/>
            <person name="Kublanov I.V."/>
        </authorList>
    </citation>
    <scope>NUCLEOTIDE SEQUENCE</scope>
    <source>
        <strain evidence="4">AArc-xg1-1</strain>
    </source>
</reference>
<keyword evidence="2 4" id="KW-0808">Transferase</keyword>
<keyword evidence="3" id="KW-0472">Membrane</keyword>
<dbReference type="EMBL" id="JAOPKA010000010">
    <property type="protein sequence ID" value="MCU4742797.1"/>
    <property type="molecule type" value="Genomic_DNA"/>
</dbReference>
<feature type="transmembrane region" description="Helical" evidence="3">
    <location>
        <begin position="368"/>
        <end position="385"/>
    </location>
</feature>
<feature type="transmembrane region" description="Helical" evidence="3">
    <location>
        <begin position="392"/>
        <end position="417"/>
    </location>
</feature>
<name>A0AAP2Z026_9EURY</name>
<evidence type="ECO:0000256" key="2">
    <source>
        <dbReference type="ARBA" id="ARBA00022679"/>
    </source>
</evidence>
<evidence type="ECO:0000313" key="5">
    <source>
        <dbReference type="Proteomes" id="UP001321018"/>
    </source>
</evidence>
<feature type="transmembrane region" description="Helical" evidence="3">
    <location>
        <begin position="12"/>
        <end position="39"/>
    </location>
</feature>
<dbReference type="PANTHER" id="PTHR43630">
    <property type="entry name" value="POLY-BETA-1,6-N-ACETYL-D-GLUCOSAMINE SYNTHASE"/>
    <property type="match status" value="1"/>
</dbReference>